<dbReference type="AlphaFoldDB" id="A0A401ZGD9"/>
<sequence length="170" mass="19384">MIYRLDLRTLLLMLGQSTGSLRAEFSHVPGIKDRCHIFLQLEEGSIRACSVKDRWGKEIVSGEAAVKLVQNQVLEWNFTETQLPGRAQNVPSRSRVPASSSPIPYRTYPILQQDFMTWPRLYRDVYALSDGRSSVNHIVMLLTHEQNAEKVLEVFVVLHRQGLIAFYGGQ</sequence>
<dbReference type="Proteomes" id="UP000287224">
    <property type="component" value="Unassembled WGS sequence"/>
</dbReference>
<dbReference type="EMBL" id="BIFQ01000001">
    <property type="protein sequence ID" value="GCE05922.1"/>
    <property type="molecule type" value="Genomic_DNA"/>
</dbReference>
<evidence type="ECO:0000313" key="2">
    <source>
        <dbReference type="Proteomes" id="UP000287224"/>
    </source>
</evidence>
<comment type="caution">
    <text evidence="1">The sequence shown here is derived from an EMBL/GenBank/DDBJ whole genome shotgun (WGS) entry which is preliminary data.</text>
</comment>
<gene>
    <name evidence="1" type="ORF">KDAU_32510</name>
</gene>
<reference evidence="2" key="1">
    <citation type="submission" date="2018-12" db="EMBL/GenBank/DDBJ databases">
        <title>Tengunoibacter tsumagoiensis gen. nov., sp. nov., Dictyobacter kobayashii sp. nov., D. alpinus sp. nov., and D. joshuensis sp. nov. and description of Dictyobacteraceae fam. nov. within the order Ktedonobacterales isolated from Tengu-no-mugimeshi.</title>
        <authorList>
            <person name="Wang C.M."/>
            <person name="Zheng Y."/>
            <person name="Sakai Y."/>
            <person name="Toyoda A."/>
            <person name="Minakuchi Y."/>
            <person name="Abe K."/>
            <person name="Yokota A."/>
            <person name="Yabe S."/>
        </authorList>
    </citation>
    <scope>NUCLEOTIDE SEQUENCE [LARGE SCALE GENOMIC DNA]</scope>
    <source>
        <strain evidence="2">S-27</strain>
    </source>
</reference>
<evidence type="ECO:0000313" key="1">
    <source>
        <dbReference type="EMBL" id="GCE05922.1"/>
    </source>
</evidence>
<proteinExistence type="predicted"/>
<organism evidence="1 2">
    <name type="scientific">Dictyobacter aurantiacus</name>
    <dbReference type="NCBI Taxonomy" id="1936993"/>
    <lineage>
        <taxon>Bacteria</taxon>
        <taxon>Bacillati</taxon>
        <taxon>Chloroflexota</taxon>
        <taxon>Ktedonobacteria</taxon>
        <taxon>Ktedonobacterales</taxon>
        <taxon>Dictyobacteraceae</taxon>
        <taxon>Dictyobacter</taxon>
    </lineage>
</organism>
<keyword evidence="2" id="KW-1185">Reference proteome</keyword>
<protein>
    <submittedName>
        <fullName evidence="1">Uncharacterized protein</fullName>
    </submittedName>
</protein>
<dbReference type="RefSeq" id="WP_126596927.1">
    <property type="nucleotide sequence ID" value="NZ_BIFQ01000001.1"/>
</dbReference>
<name>A0A401ZGD9_9CHLR</name>
<accession>A0A401ZGD9</accession>
<dbReference type="OrthoDB" id="155392at2"/>